<dbReference type="InterPro" id="IPR036322">
    <property type="entry name" value="WD40_repeat_dom_sf"/>
</dbReference>
<comment type="similarity">
    <text evidence="3">Belongs to the WD repeat DCAF8 family.</text>
</comment>
<keyword evidence="1 4" id="KW-0853">WD repeat</keyword>
<dbReference type="STRING" id="45351.A7S8L6"/>
<reference evidence="6 7" key="1">
    <citation type="journal article" date="2007" name="Science">
        <title>Sea anemone genome reveals ancestral eumetazoan gene repertoire and genomic organization.</title>
        <authorList>
            <person name="Putnam N.H."/>
            <person name="Srivastava M."/>
            <person name="Hellsten U."/>
            <person name="Dirks B."/>
            <person name="Chapman J."/>
            <person name="Salamov A."/>
            <person name="Terry A."/>
            <person name="Shapiro H."/>
            <person name="Lindquist E."/>
            <person name="Kapitonov V.V."/>
            <person name="Jurka J."/>
            <person name="Genikhovich G."/>
            <person name="Grigoriev I.V."/>
            <person name="Lucas S.M."/>
            <person name="Steele R.E."/>
            <person name="Finnerty J.R."/>
            <person name="Technau U."/>
            <person name="Martindale M.Q."/>
            <person name="Rokhsar D.S."/>
        </authorList>
    </citation>
    <scope>NUCLEOTIDE SEQUENCE [LARGE SCALE GENOMIC DNA]</scope>
    <source>
        <strain evidence="7">CH2 X CH6</strain>
    </source>
</reference>
<evidence type="ECO:0008006" key="8">
    <source>
        <dbReference type="Google" id="ProtNLM"/>
    </source>
</evidence>
<dbReference type="AlphaFoldDB" id="A7S8L6"/>
<proteinExistence type="inferred from homology"/>
<feature type="repeat" description="WD" evidence="4">
    <location>
        <begin position="86"/>
        <end position="118"/>
    </location>
</feature>
<dbReference type="SUPFAM" id="SSF50978">
    <property type="entry name" value="WD40 repeat-like"/>
    <property type="match status" value="1"/>
</dbReference>
<dbReference type="HOGENOM" id="CLU_012381_4_1_1"/>
<dbReference type="EMBL" id="DS469598">
    <property type="protein sequence ID" value="EDO39961.1"/>
    <property type="molecule type" value="Genomic_DNA"/>
</dbReference>
<dbReference type="OMA" id="MRMMNGD"/>
<dbReference type="PANTHER" id="PTHR15574">
    <property type="entry name" value="WD REPEAT DOMAIN-CONTAINING FAMILY"/>
    <property type="match status" value="1"/>
</dbReference>
<dbReference type="PhylomeDB" id="A7S8L6"/>
<organism evidence="6 7">
    <name type="scientific">Nematostella vectensis</name>
    <name type="common">Starlet sea anemone</name>
    <dbReference type="NCBI Taxonomy" id="45351"/>
    <lineage>
        <taxon>Eukaryota</taxon>
        <taxon>Metazoa</taxon>
        <taxon>Cnidaria</taxon>
        <taxon>Anthozoa</taxon>
        <taxon>Hexacorallia</taxon>
        <taxon>Actiniaria</taxon>
        <taxon>Edwardsiidae</taxon>
        <taxon>Nematostella</taxon>
    </lineage>
</organism>
<dbReference type="InterPro" id="IPR001680">
    <property type="entry name" value="WD40_rpt"/>
</dbReference>
<feature type="compositionally biased region" description="Polar residues" evidence="5">
    <location>
        <begin position="7"/>
        <end position="24"/>
    </location>
</feature>
<dbReference type="KEGG" id="nve:5511685"/>
<evidence type="ECO:0000256" key="5">
    <source>
        <dbReference type="SAM" id="MobiDB-lite"/>
    </source>
</evidence>
<dbReference type="PROSITE" id="PS50082">
    <property type="entry name" value="WD_REPEATS_2"/>
    <property type="match status" value="1"/>
</dbReference>
<dbReference type="Pfam" id="PF00400">
    <property type="entry name" value="WD40"/>
    <property type="match status" value="4"/>
</dbReference>
<dbReference type="PROSITE" id="PS50294">
    <property type="entry name" value="WD_REPEATS_REGION"/>
    <property type="match status" value="1"/>
</dbReference>
<dbReference type="FunFam" id="2.130.10.10:FF:000144">
    <property type="entry name" value="DDB1- and CUL4-associated factor 8"/>
    <property type="match status" value="1"/>
</dbReference>
<dbReference type="eggNOG" id="KOG1334">
    <property type="taxonomic scope" value="Eukaryota"/>
</dbReference>
<evidence type="ECO:0000313" key="7">
    <source>
        <dbReference type="Proteomes" id="UP000001593"/>
    </source>
</evidence>
<evidence type="ECO:0000256" key="2">
    <source>
        <dbReference type="ARBA" id="ARBA00022737"/>
    </source>
</evidence>
<evidence type="ECO:0000256" key="4">
    <source>
        <dbReference type="PROSITE-ProRule" id="PRU00221"/>
    </source>
</evidence>
<evidence type="ECO:0000256" key="3">
    <source>
        <dbReference type="ARBA" id="ARBA00060821"/>
    </source>
</evidence>
<keyword evidence="2" id="KW-0677">Repeat</keyword>
<keyword evidence="7" id="KW-1185">Reference proteome</keyword>
<name>A7S8L6_NEMVE</name>
<dbReference type="Proteomes" id="UP000001593">
    <property type="component" value="Unassembled WGS sequence"/>
</dbReference>
<gene>
    <name evidence="6" type="ORF">NEMVEDRAFT_v1g108828</name>
</gene>
<dbReference type="SMART" id="SM00320">
    <property type="entry name" value="WD40"/>
    <property type="match status" value="7"/>
</dbReference>
<dbReference type="InParanoid" id="A7S8L6"/>
<accession>A7S8L6</accession>
<feature type="region of interest" description="Disordered" evidence="5">
    <location>
        <begin position="1"/>
        <end position="41"/>
    </location>
</feature>
<dbReference type="OrthoDB" id="4869960at2759"/>
<evidence type="ECO:0000256" key="1">
    <source>
        <dbReference type="ARBA" id="ARBA00022574"/>
    </source>
</evidence>
<protein>
    <recommendedName>
        <fullName evidence="8">DDB1- and CUL4-associated factor 8</fullName>
    </recommendedName>
</protein>
<dbReference type="InterPro" id="IPR015943">
    <property type="entry name" value="WD40/YVTN_repeat-like_dom_sf"/>
</dbReference>
<dbReference type="PANTHER" id="PTHR15574:SF21">
    <property type="entry name" value="DDB1- AND CUL4-ASSOCIATED FACTOR 8"/>
    <property type="match status" value="1"/>
</dbReference>
<evidence type="ECO:0000313" key="6">
    <source>
        <dbReference type="EMBL" id="EDO39961.1"/>
    </source>
</evidence>
<dbReference type="GO" id="GO:0005737">
    <property type="term" value="C:cytoplasm"/>
    <property type="evidence" value="ECO:0000318"/>
    <property type="project" value="GO_Central"/>
</dbReference>
<dbReference type="InterPro" id="IPR045151">
    <property type="entry name" value="DCAF8"/>
</dbReference>
<dbReference type="Gene3D" id="2.130.10.10">
    <property type="entry name" value="YVTN repeat-like/Quinoprotein amine dehydrogenase"/>
    <property type="match status" value="1"/>
</dbReference>
<dbReference type="GO" id="GO:0080008">
    <property type="term" value="C:Cul4-RING E3 ubiquitin ligase complex"/>
    <property type="evidence" value="ECO:0000318"/>
    <property type="project" value="GO_Central"/>
</dbReference>
<sequence>MAEDKGQNPQCKNNKTNSHFTTGSKNRERDVANSNMAATAGSKRKDWPVIPSLFARQQGLLSPGYFTKKASGSTGLVQRLKLHSNLKYHDGCVNTLHYSPTGELLASGSDDLDIVIWDWAKKKKVLHYESGHASNVFQAKFMPFSSESTLVSCARDGQVRVGFLSSTGTSKGTKKLSQHRGAAHKLSIEPGSPWTFFTCGEDGVVFQVDLREDKAQKLFCCRASEHKKVPLYTIYVNPSNINEFAVGGRDQFARIYDRRKLPEDSKVNAEPVKQYCPHHLDGNDFFANITCLVYSHDGSELLVSYNDEDIYLFDSYSSSGAEFVKQYKGHRNNATVKGVNFYGPESEFVVSGSDCGHVFLWDKQTEEIVNFLDADATGVVNCLEPHPSAPVLATSGLDHDVKIWVPLEPSPTVLDGLDKLMEKNTSDRDDDRSRPHDPISEHLLYLMMHHMQRRRVRPLRDP</sequence>